<keyword evidence="4" id="KW-1185">Reference proteome</keyword>
<proteinExistence type="predicted"/>
<dbReference type="NCBIfam" id="NF008528">
    <property type="entry name" value="PRK11463.1-2"/>
    <property type="match status" value="1"/>
</dbReference>
<feature type="compositionally biased region" description="Basic and acidic residues" evidence="1">
    <location>
        <begin position="140"/>
        <end position="174"/>
    </location>
</feature>
<accession>A0A3G6IU66</accession>
<dbReference type="InterPro" id="IPR007313">
    <property type="entry name" value="FxsA"/>
</dbReference>
<keyword evidence="2" id="KW-0812">Transmembrane</keyword>
<keyword evidence="2" id="KW-1133">Transmembrane helix</keyword>
<evidence type="ECO:0000313" key="4">
    <source>
        <dbReference type="Proteomes" id="UP000271426"/>
    </source>
</evidence>
<dbReference type="RefSeq" id="WP_123960238.1">
    <property type="nucleotide sequence ID" value="NZ_CP033898.1"/>
</dbReference>
<dbReference type="GO" id="GO:0016020">
    <property type="term" value="C:membrane"/>
    <property type="evidence" value="ECO:0007669"/>
    <property type="project" value="InterPro"/>
</dbReference>
<dbReference type="EMBL" id="CP033898">
    <property type="protein sequence ID" value="AZA09289.1"/>
    <property type="molecule type" value="Genomic_DNA"/>
</dbReference>
<dbReference type="OrthoDB" id="4422778at2"/>
<evidence type="ECO:0000313" key="3">
    <source>
        <dbReference type="EMBL" id="AZA09289.1"/>
    </source>
</evidence>
<dbReference type="KEGG" id="cpso:CPPEL_05850"/>
<sequence>MPLFIALPYMLIEALAFWAVAKWLGVGTALFLLILCFFLGLFLAAFEMRGIARKLALGQEDPGKAAGDIGLTAAGAMGVAMPGFVTSVLGLLLIIPPTRAVVRKSLAKKLRAKVEDLGVRSFEATNAYRQRASYGSFDPRVVDAKEDDPKLDEDSLKRWTDNVKPEDFGTSGER</sequence>
<protein>
    <submittedName>
        <fullName evidence="3">Phage T7 F exclusion suppressor FxsA</fullName>
    </submittedName>
</protein>
<dbReference type="AlphaFoldDB" id="A0A3G6IU66"/>
<evidence type="ECO:0000256" key="2">
    <source>
        <dbReference type="SAM" id="Phobius"/>
    </source>
</evidence>
<organism evidence="3 4">
    <name type="scientific">Corynebacterium pseudopelargi</name>
    <dbReference type="NCBI Taxonomy" id="2080757"/>
    <lineage>
        <taxon>Bacteria</taxon>
        <taxon>Bacillati</taxon>
        <taxon>Actinomycetota</taxon>
        <taxon>Actinomycetes</taxon>
        <taxon>Mycobacteriales</taxon>
        <taxon>Corynebacteriaceae</taxon>
        <taxon>Corynebacterium</taxon>
    </lineage>
</organism>
<dbReference type="Proteomes" id="UP000271426">
    <property type="component" value="Chromosome"/>
</dbReference>
<dbReference type="PANTHER" id="PTHR35335:SF1">
    <property type="entry name" value="UPF0716 PROTEIN FXSA"/>
    <property type="match status" value="1"/>
</dbReference>
<feature type="transmembrane region" description="Helical" evidence="2">
    <location>
        <begin position="69"/>
        <end position="95"/>
    </location>
</feature>
<dbReference type="Pfam" id="PF04186">
    <property type="entry name" value="FxsA"/>
    <property type="match status" value="1"/>
</dbReference>
<keyword evidence="2" id="KW-0472">Membrane</keyword>
<dbReference type="PANTHER" id="PTHR35335">
    <property type="entry name" value="UPF0716 PROTEIN FXSA"/>
    <property type="match status" value="1"/>
</dbReference>
<evidence type="ECO:0000256" key="1">
    <source>
        <dbReference type="SAM" id="MobiDB-lite"/>
    </source>
</evidence>
<name>A0A3G6IU66_9CORY</name>
<gene>
    <name evidence="3" type="ORF">CPPEL_05850</name>
</gene>
<reference evidence="3 4" key="1">
    <citation type="submission" date="2018-11" db="EMBL/GenBank/DDBJ databases">
        <authorList>
            <person name="Kleinhagauer T."/>
            <person name="Glaeser S.P."/>
            <person name="Spergser J."/>
            <person name="Ruckert C."/>
            <person name="Kaempfer P."/>
            <person name="Busse H.-J."/>
        </authorList>
    </citation>
    <scope>NUCLEOTIDE SEQUENCE [LARGE SCALE GENOMIC DNA]</scope>
    <source>
        <strain evidence="3 4">812CH</strain>
    </source>
</reference>
<feature type="region of interest" description="Disordered" evidence="1">
    <location>
        <begin position="139"/>
        <end position="174"/>
    </location>
</feature>
<feature type="transmembrane region" description="Helical" evidence="2">
    <location>
        <begin position="26"/>
        <end position="48"/>
    </location>
</feature>